<proteinExistence type="predicted"/>
<dbReference type="Pfam" id="PF05534">
    <property type="entry name" value="HicB"/>
    <property type="match status" value="1"/>
</dbReference>
<evidence type="ECO:0000313" key="1">
    <source>
        <dbReference type="EMBL" id="MBB3988575.1"/>
    </source>
</evidence>
<dbReference type="InterPro" id="IPR010985">
    <property type="entry name" value="Ribbon_hlx_hlx"/>
</dbReference>
<dbReference type="Proteomes" id="UP000541426">
    <property type="component" value="Unassembled WGS sequence"/>
</dbReference>
<dbReference type="InterPro" id="IPR008651">
    <property type="entry name" value="Uncharacterised_HicB"/>
</dbReference>
<dbReference type="Gene3D" id="1.10.1220.10">
    <property type="entry name" value="Met repressor-like"/>
    <property type="match status" value="1"/>
</dbReference>
<accession>A0A7W6DXU2</accession>
<evidence type="ECO:0000313" key="2">
    <source>
        <dbReference type="Proteomes" id="UP000541426"/>
    </source>
</evidence>
<organism evidence="1 2">
    <name type="scientific">Sagittula marina</name>
    <dbReference type="NCBI Taxonomy" id="943940"/>
    <lineage>
        <taxon>Bacteria</taxon>
        <taxon>Pseudomonadati</taxon>
        <taxon>Pseudomonadota</taxon>
        <taxon>Alphaproteobacteria</taxon>
        <taxon>Rhodobacterales</taxon>
        <taxon>Roseobacteraceae</taxon>
        <taxon>Sagittula</taxon>
    </lineage>
</organism>
<gene>
    <name evidence="1" type="ORF">GGQ68_004933</name>
</gene>
<comment type="caution">
    <text evidence="1">The sequence shown here is derived from an EMBL/GenBank/DDBJ whole genome shotgun (WGS) entry which is preliminary data.</text>
</comment>
<dbReference type="AlphaFoldDB" id="A0A7W6DXU2"/>
<name>A0A7W6DXU2_9RHOB</name>
<reference evidence="1 2" key="1">
    <citation type="submission" date="2020-08" db="EMBL/GenBank/DDBJ databases">
        <title>Genomic Encyclopedia of Type Strains, Phase IV (KMG-IV): sequencing the most valuable type-strain genomes for metagenomic binning, comparative biology and taxonomic classification.</title>
        <authorList>
            <person name="Goeker M."/>
        </authorList>
    </citation>
    <scope>NUCLEOTIDE SEQUENCE [LARGE SCALE GENOMIC DNA]</scope>
    <source>
        <strain evidence="1 2">DSM 102235</strain>
    </source>
</reference>
<dbReference type="SUPFAM" id="SSF47598">
    <property type="entry name" value="Ribbon-helix-helix"/>
    <property type="match status" value="1"/>
</dbReference>
<dbReference type="GO" id="GO:0006355">
    <property type="term" value="P:regulation of DNA-templated transcription"/>
    <property type="evidence" value="ECO:0007669"/>
    <property type="project" value="InterPro"/>
</dbReference>
<protein>
    <recommendedName>
        <fullName evidence="3">Toxin-antitoxin system HicB family antitoxin</fullName>
    </recommendedName>
</protein>
<keyword evidence="2" id="KW-1185">Reference proteome</keyword>
<dbReference type="EMBL" id="JACIEJ010000031">
    <property type="protein sequence ID" value="MBB3988575.1"/>
    <property type="molecule type" value="Genomic_DNA"/>
</dbReference>
<sequence length="59" mass="6542">MREKKTSQINLRISPSLKEAADRAAAADQRSLTSLIEKLLTEHLRKNGYMGEGNGQSDL</sequence>
<evidence type="ECO:0008006" key="3">
    <source>
        <dbReference type="Google" id="ProtNLM"/>
    </source>
</evidence>
<dbReference type="InterPro" id="IPR013321">
    <property type="entry name" value="Arc_rbn_hlx_hlx"/>
</dbReference>
<dbReference type="RefSeq" id="WP_130033033.1">
    <property type="nucleotide sequence ID" value="NZ_BAABBZ010000045.1"/>
</dbReference>